<feature type="region of interest" description="Disordered" evidence="1">
    <location>
        <begin position="14"/>
        <end position="41"/>
    </location>
</feature>
<dbReference type="EMBL" id="GGEC01035022">
    <property type="protein sequence ID" value="MBX15506.1"/>
    <property type="molecule type" value="Transcribed_RNA"/>
</dbReference>
<name>A0A2P2LC04_RHIMU</name>
<evidence type="ECO:0000256" key="1">
    <source>
        <dbReference type="SAM" id="MobiDB-lite"/>
    </source>
</evidence>
<reference evidence="2" key="1">
    <citation type="submission" date="2018-02" db="EMBL/GenBank/DDBJ databases">
        <title>Rhizophora mucronata_Transcriptome.</title>
        <authorList>
            <person name="Meera S.P."/>
            <person name="Sreeshan A."/>
            <person name="Augustine A."/>
        </authorList>
    </citation>
    <scope>NUCLEOTIDE SEQUENCE</scope>
    <source>
        <tissue evidence="2">Leaf</tissue>
    </source>
</reference>
<evidence type="ECO:0000313" key="2">
    <source>
        <dbReference type="EMBL" id="MBX15506.1"/>
    </source>
</evidence>
<accession>A0A2P2LC04</accession>
<protein>
    <submittedName>
        <fullName evidence="2">Uncharacterized protein</fullName>
    </submittedName>
</protein>
<proteinExistence type="predicted"/>
<sequence length="41" mass="4430">MPELPILLVECMQQPGQGDPKAQGPAQPILKSPSRSFQRGV</sequence>
<dbReference type="AlphaFoldDB" id="A0A2P2LC04"/>
<organism evidence="2">
    <name type="scientific">Rhizophora mucronata</name>
    <name type="common">Asiatic mangrove</name>
    <dbReference type="NCBI Taxonomy" id="61149"/>
    <lineage>
        <taxon>Eukaryota</taxon>
        <taxon>Viridiplantae</taxon>
        <taxon>Streptophyta</taxon>
        <taxon>Embryophyta</taxon>
        <taxon>Tracheophyta</taxon>
        <taxon>Spermatophyta</taxon>
        <taxon>Magnoliopsida</taxon>
        <taxon>eudicotyledons</taxon>
        <taxon>Gunneridae</taxon>
        <taxon>Pentapetalae</taxon>
        <taxon>rosids</taxon>
        <taxon>fabids</taxon>
        <taxon>Malpighiales</taxon>
        <taxon>Rhizophoraceae</taxon>
        <taxon>Rhizophora</taxon>
    </lineage>
</organism>